<dbReference type="GO" id="GO:0031177">
    <property type="term" value="F:phosphopantetheine binding"/>
    <property type="evidence" value="ECO:0007669"/>
    <property type="project" value="InterPro"/>
</dbReference>
<dbReference type="GO" id="GO:0044550">
    <property type="term" value="P:secondary metabolite biosynthetic process"/>
    <property type="evidence" value="ECO:0007669"/>
    <property type="project" value="TreeGrafter"/>
</dbReference>
<sequence>MNTLQDILLSGFKQYADNPAIDDGNSVISYAALHHDSDLLARALLARSGGQQLMVGVCSENRVKVITALVAILKARCIFVPIDQTLPAARIRHILHTTAAPLLLTDQEQVTLLEEWKPAHAVVADIDAWMQETPAAAISWPGYDTEDSIYVYFTSGSTGQPKGIVGMNKSLLHFIQWEIGSFQLQPGDRISQFINPGFDAFLRDVFAALCAGATICIPREKETLLHQRKLKAWIHDNRITLIHCVPSFFRLINHDAGETIAFPHLKYILLSGEALRPSELQQWYDQHGDTVQLYNLYGPTETTMIKTAYRIRREDMRSATIPVGKPMEGAEIWLLDESLQPVESGMPGEIYIRTAYRTKGYLHEPGLNEEKFITHPQGNGEPLYKTGDLGKWLPDGNLELLGRIDRQVKIRGVRVEPGEIESHLLRHPQVSNGLVVARPDGASSYELCAYVVPAATSITMADIREYLVDLLPEYLVPTHYVMLDKIPLTANGKTDIAALPLPEAVATPATAAPANATEQQLAQIWSDVLGIPLVQIGRHDDFFKIGGHSLRATILAARIEKTFGIAFPLLDIFYYPVLSAIATRIATAEASQVPVIPPAPVASSYELSSSQERLYVVQQYNTQSTAYNITTTLTVAGYLDIDRLELAMQAIIDRHESLRTAFILQEGMPRQVIHEQVTFHVTRMQAAIGEENTLIHDFIQPFNLQDPPLIRMGVITTAADQHTLVLDIHHAVADGTSLGILVRECLQLYVGEAPAAVPLQYKDYAVWQQQQLPMQALQQQEAYWLEQFASDVAPLQLPTDFPRPARQTLEGASRRFLLDSATYEAVKACAVQYNTTVYTILLTTYLALLQELSGQSDIVIGTIIAGRRQADLMNTIGMFANTLGLRFDIARGATWTELLQYVKIKTTEAQQHQDYPFEELVKRVVKWRDPGRSPLLDVMFNLQNLDLPDIDLPGLSIRRFDVEKHISKFDLTLRGIEEYGRFELTFEYNTNLFTPATIERFIGGYQRLLNDFIQHPTGRPAEVTLLSREEEQWLLHQVNAAQETFPRHRAVHELFEEQALLHPQQVALECEDEQVTYEALNENATHVARALHARGIQPGSVVGLMMDRCPDMITAILAVLKCGAAFFPVDPDYPVARKSYLLSDSGVQVLLTNTHTQFDQQPFLEDCGVPHILCMDDHSWWSSDASNLPIAVAGNTAAYLIYTSGTTGQPKGISIPHSALVNYVSYAIGNYQQGAAMNFPLFTSVAFDLTLTAIFVPLLSGNSMIIYSRRGQDALLLEHILGEDKTDIIKLTPAHLKIMAALRIRPSRLKVLIVGGEALPYQLALKIHEQFNGHIAIYNEYGPTETTVGCIVHRFNPAEVLESVPIGLPVPNTQVYLLNEYLRPVPVGVTGEIYLGGAQLAHGYTRQEEPGKAKFIPHPFITGERLYRTGDLARWLPQGILLYMGRADEQVKIRGYRVELAEIESTLLLHPGIDATVVAVNENAEGDKYLVAYYTTRHQPDVSALKQFMAERLPIHMLPAHYVELDQIPLTTNGKVNRKALPAVTPQRVAEKPASIMGNPVKDQLRNIWADVLEIPAGDIDDQSDFFRAGGHSLAAITLLAAIQQQWGIQLGLSEVFDTSEFTQQAALLEAAITTSTVPVTENAAIPVAPQQPYYPLSSGQRRLFVLHQLAPQSVAYNIPLFYRVKGSLDIEKITTVFRQLIQRYDSFRTAFYIREGEPVQSIQADTDFRITVYDGKDVDAVIRQFIAPFNLECAPLLRAGVMPLSTNEYLLMIDTHHIISDEVATSLFMHDFVSLVQGEILSPVKLQYKDFVMWQQRPAQISSVNAQKDFWMNHLSGELLPNDLPADFPRPAVKGFDGDVVTVQLDATVTAQLQEIASNEGVTLYMVLLSLYHLLISKLCGQEDILTGTITAGRPHADLQKIHGVFVNTLVLRTKPRYDLPYRDFLQQVKAMTLSCFEHQDYQYEELVEALAVERDTSRNPLFEIMFNMHSIAQETLLLKELTFLPYPYYTTTTKFDLNLQVVQQEGGLTLNFCYATALFKRSTITRWAGYYARLARSIAGQLSQQIGDISLLPENEREQLIYTFNDTAVPYDRAATLPDIFEDQVARTPSATALATATSHVSYDMLNMAANRLAHTLIAGGIGPGKFVAVTISRSIEMVVALLGILKSGATYVPLEPYLPDNRVMGIMDTLPVAAVITDTAHAMKVASCTGSLSIASPLKICLGKQDHALPPGAWITQQQVDHHPVHNPRLPLLSDSLAYVIFTSGSTGTPKGVAVMHRPVINLIEWLNRRFGIGEQDKLLFTTSLGFDLSVYDIFGILAAGGVVRIASSAEIAEPENLVYILLKEGITCWDSAPAALQQLVPYLPEARHTGTGSLRLVLLSGDWIPLTLPVDVKHTFTQAQVIALGGATEATVWSNFFPVKDIDPGWRSIPYGKPIQNAAYYILDKQKKCCPIGVKGDLYIGGECLASGYINDDTLTTAKFIANPFVPGGTMYYTGDKARWYEDGNIEFLGREDAQVKIRGYRIELGEIEQQLLKYAGLKAVKVIVRTGHSNNRYLCAYYVADQLVEDEALRRFLSGQLPEYMLPAYFIRIAAIPVTVNGKLDLKALPEPADNEKKQYRAPVTETEKVLVNIWGRVLQLDSTAISTDADFFRLGGHSLSATLMLAAVTQELEVKVPLIELFKRPVLKDLAQYVAQACKTLFHHIERAEQADYHPLSPAQRRLFTLQFLMNDSCAYNMPVAFMLSGVIDKARLEQALQSLINRHESLCTIFCLHNGEPVQRVLEQVAFQLTWYNGVYASPQEVLDIFIQPFQLEEAPLFRAGIWQQDESHFMLMLDMHHIVSDGISMDILVRDFRSLYQQQTTGDIPLGYKDYVHWYLKPATQVMIAEQEAYWLSQFREPAPVLQLPADYERTGLMDFNGEAIRFRVAQETAMALHTLAQQEGVTVFMVLLAALNVLLAKLSGQEDIVIGSPVAARRHTALQQIVGLFVNVLAFRHQPSPGKTFRQFMQEVKQGVLDGFDNGEYPFDALVNKVVSQRNWSRSPLFDVYFYMDNIHIGSLDMPGLQVRLYEMKRRYTQYDIMLGMSQQGTDLAGVFTFATSRFSRATMEQFTGYFQQILLLATTHPDQLLQDLRLQSVFVDFK</sequence>
<dbReference type="Gene3D" id="3.40.50.980">
    <property type="match status" value="6"/>
</dbReference>
<dbReference type="InterPro" id="IPR009081">
    <property type="entry name" value="PP-bd_ACP"/>
</dbReference>
<feature type="domain" description="Carrier" evidence="5">
    <location>
        <begin position="1556"/>
        <end position="1633"/>
    </location>
</feature>
<dbReference type="EMBL" id="VIWO01000002">
    <property type="protein sequence ID" value="TWF42511.1"/>
    <property type="molecule type" value="Genomic_DNA"/>
</dbReference>
<dbReference type="RefSeq" id="WP_145666170.1">
    <property type="nucleotide sequence ID" value="NZ_VIWO01000002.1"/>
</dbReference>
<gene>
    <name evidence="6" type="ORF">FHW36_102269</name>
</gene>
<feature type="domain" description="Carrier" evidence="5">
    <location>
        <begin position="512"/>
        <end position="589"/>
    </location>
</feature>
<dbReference type="PANTHER" id="PTHR45527:SF1">
    <property type="entry name" value="FATTY ACID SYNTHASE"/>
    <property type="match status" value="1"/>
</dbReference>
<dbReference type="InterPro" id="IPR045851">
    <property type="entry name" value="AMP-bd_C_sf"/>
</dbReference>
<dbReference type="InterPro" id="IPR036736">
    <property type="entry name" value="ACP-like_sf"/>
</dbReference>
<dbReference type="GO" id="GO:0003824">
    <property type="term" value="F:catalytic activity"/>
    <property type="evidence" value="ECO:0007669"/>
    <property type="project" value="InterPro"/>
</dbReference>
<dbReference type="InterPro" id="IPR025110">
    <property type="entry name" value="AMP-bd_C"/>
</dbReference>
<keyword evidence="7" id="KW-1185">Reference proteome</keyword>
<dbReference type="Proteomes" id="UP000320811">
    <property type="component" value="Unassembled WGS sequence"/>
</dbReference>
<dbReference type="InterPro" id="IPR010071">
    <property type="entry name" value="AA_adenyl_dom"/>
</dbReference>
<reference evidence="6 7" key="1">
    <citation type="submission" date="2019-06" db="EMBL/GenBank/DDBJ databases">
        <title>Sorghum-associated microbial communities from plants grown in Nebraska, USA.</title>
        <authorList>
            <person name="Schachtman D."/>
        </authorList>
    </citation>
    <scope>NUCLEOTIDE SEQUENCE [LARGE SCALE GENOMIC DNA]</scope>
    <source>
        <strain evidence="6 7">1209</strain>
    </source>
</reference>
<proteinExistence type="inferred from homology"/>
<comment type="cofactor">
    <cofactor evidence="1">
        <name>pantetheine 4'-phosphate</name>
        <dbReference type="ChEBI" id="CHEBI:47942"/>
    </cofactor>
</comment>
<evidence type="ECO:0000256" key="3">
    <source>
        <dbReference type="ARBA" id="ARBA00022450"/>
    </source>
</evidence>
<dbReference type="Gene3D" id="2.30.38.10">
    <property type="entry name" value="Luciferase, Domain 3"/>
    <property type="match status" value="3"/>
</dbReference>
<evidence type="ECO:0000259" key="5">
    <source>
        <dbReference type="PROSITE" id="PS50075"/>
    </source>
</evidence>
<dbReference type="CDD" id="cd19531">
    <property type="entry name" value="LCL_NRPS-like"/>
    <property type="match status" value="3"/>
</dbReference>
<dbReference type="Pfam" id="PF00668">
    <property type="entry name" value="Condensation"/>
    <property type="match status" value="3"/>
</dbReference>
<evidence type="ECO:0000256" key="2">
    <source>
        <dbReference type="ARBA" id="ARBA00006432"/>
    </source>
</evidence>
<dbReference type="SMART" id="SM00823">
    <property type="entry name" value="PKS_PP"/>
    <property type="match status" value="3"/>
</dbReference>
<dbReference type="InterPro" id="IPR020806">
    <property type="entry name" value="PKS_PP-bd"/>
</dbReference>
<dbReference type="Pfam" id="PF13193">
    <property type="entry name" value="AMP-binding_C"/>
    <property type="match status" value="2"/>
</dbReference>
<dbReference type="PANTHER" id="PTHR45527">
    <property type="entry name" value="NONRIBOSOMAL PEPTIDE SYNTHETASE"/>
    <property type="match status" value="1"/>
</dbReference>
<name>A0A561PWL5_9BACT</name>
<dbReference type="PROSITE" id="PS50075">
    <property type="entry name" value="CARRIER"/>
    <property type="match status" value="3"/>
</dbReference>
<keyword evidence="3" id="KW-0596">Phosphopantetheine</keyword>
<dbReference type="Gene3D" id="3.30.559.30">
    <property type="entry name" value="Nonribosomal peptide synthetase, condensation domain"/>
    <property type="match status" value="3"/>
</dbReference>
<dbReference type="Gene3D" id="3.30.300.30">
    <property type="match status" value="3"/>
</dbReference>
<dbReference type="InterPro" id="IPR006162">
    <property type="entry name" value="Ppantetheine_attach_site"/>
</dbReference>
<comment type="similarity">
    <text evidence="2">Belongs to the ATP-dependent AMP-binding enzyme family.</text>
</comment>
<accession>A0A561PWL5</accession>
<dbReference type="InterPro" id="IPR001242">
    <property type="entry name" value="Condensation_dom"/>
</dbReference>
<dbReference type="NCBIfam" id="NF003417">
    <property type="entry name" value="PRK04813.1"/>
    <property type="match status" value="3"/>
</dbReference>
<dbReference type="PROSITE" id="PS00012">
    <property type="entry name" value="PHOSPHOPANTETHEINE"/>
    <property type="match status" value="2"/>
</dbReference>
<dbReference type="NCBIfam" id="TIGR01733">
    <property type="entry name" value="AA-adenyl-dom"/>
    <property type="match status" value="3"/>
</dbReference>
<dbReference type="FunFam" id="1.10.1200.10:FF:000005">
    <property type="entry name" value="Nonribosomal peptide synthetase 1"/>
    <property type="match status" value="1"/>
</dbReference>
<dbReference type="GO" id="GO:0043041">
    <property type="term" value="P:amino acid activation for nonribosomal peptide biosynthetic process"/>
    <property type="evidence" value="ECO:0007669"/>
    <property type="project" value="TreeGrafter"/>
</dbReference>
<keyword evidence="4" id="KW-0597">Phosphoprotein</keyword>
<dbReference type="FunFam" id="3.40.50.980:FF:000001">
    <property type="entry name" value="Non-ribosomal peptide synthetase"/>
    <property type="match status" value="2"/>
</dbReference>
<organism evidence="6 7">
    <name type="scientific">Chitinophaga polysaccharea</name>
    <dbReference type="NCBI Taxonomy" id="1293035"/>
    <lineage>
        <taxon>Bacteria</taxon>
        <taxon>Pseudomonadati</taxon>
        <taxon>Bacteroidota</taxon>
        <taxon>Chitinophagia</taxon>
        <taxon>Chitinophagales</taxon>
        <taxon>Chitinophagaceae</taxon>
        <taxon>Chitinophaga</taxon>
    </lineage>
</organism>
<evidence type="ECO:0000313" key="7">
    <source>
        <dbReference type="Proteomes" id="UP000320811"/>
    </source>
</evidence>
<dbReference type="FunFam" id="3.30.300.30:FF:000010">
    <property type="entry name" value="Enterobactin synthetase component F"/>
    <property type="match status" value="1"/>
</dbReference>
<dbReference type="CDD" id="cd05930">
    <property type="entry name" value="A_NRPS"/>
    <property type="match status" value="2"/>
</dbReference>
<dbReference type="PROSITE" id="PS00455">
    <property type="entry name" value="AMP_BINDING"/>
    <property type="match status" value="3"/>
</dbReference>
<comment type="caution">
    <text evidence="6">The sequence shown here is derived from an EMBL/GenBank/DDBJ whole genome shotgun (WGS) entry which is preliminary data.</text>
</comment>
<dbReference type="OrthoDB" id="9778383at2"/>
<evidence type="ECO:0000256" key="4">
    <source>
        <dbReference type="ARBA" id="ARBA00022553"/>
    </source>
</evidence>
<feature type="domain" description="Carrier" evidence="5">
    <location>
        <begin position="2623"/>
        <end position="2700"/>
    </location>
</feature>
<dbReference type="InterPro" id="IPR020845">
    <property type="entry name" value="AMP-binding_CS"/>
</dbReference>
<dbReference type="InterPro" id="IPR000873">
    <property type="entry name" value="AMP-dep_synth/lig_dom"/>
</dbReference>
<dbReference type="InterPro" id="IPR023213">
    <property type="entry name" value="CAT-like_dom_sf"/>
</dbReference>
<dbReference type="Gene3D" id="3.30.559.10">
    <property type="entry name" value="Chloramphenicol acetyltransferase-like domain"/>
    <property type="match status" value="3"/>
</dbReference>
<dbReference type="Pfam" id="PF00550">
    <property type="entry name" value="PP-binding"/>
    <property type="match status" value="3"/>
</dbReference>
<dbReference type="Pfam" id="PF00501">
    <property type="entry name" value="AMP-binding"/>
    <property type="match status" value="3"/>
</dbReference>
<dbReference type="Gene3D" id="1.10.1200.10">
    <property type="entry name" value="ACP-like"/>
    <property type="match status" value="3"/>
</dbReference>
<evidence type="ECO:0000313" key="6">
    <source>
        <dbReference type="EMBL" id="TWF42511.1"/>
    </source>
</evidence>
<dbReference type="SUPFAM" id="SSF52777">
    <property type="entry name" value="CoA-dependent acyltransferases"/>
    <property type="match status" value="6"/>
</dbReference>
<dbReference type="SUPFAM" id="SSF47336">
    <property type="entry name" value="ACP-like"/>
    <property type="match status" value="3"/>
</dbReference>
<dbReference type="SUPFAM" id="SSF56801">
    <property type="entry name" value="Acetyl-CoA synthetase-like"/>
    <property type="match status" value="3"/>
</dbReference>
<protein>
    <submittedName>
        <fullName evidence="6">Amino acid adenylation domain-containing protein</fullName>
    </submittedName>
</protein>
<evidence type="ECO:0000256" key="1">
    <source>
        <dbReference type="ARBA" id="ARBA00001957"/>
    </source>
</evidence>
<dbReference type="GO" id="GO:0005829">
    <property type="term" value="C:cytosol"/>
    <property type="evidence" value="ECO:0007669"/>
    <property type="project" value="TreeGrafter"/>
</dbReference>